<evidence type="ECO:0000313" key="5">
    <source>
        <dbReference type="Proteomes" id="UP000298061"/>
    </source>
</evidence>
<dbReference type="SMART" id="SM00393">
    <property type="entry name" value="R3H"/>
    <property type="match status" value="1"/>
</dbReference>
<dbReference type="PROSITE" id="PS51061">
    <property type="entry name" value="R3H"/>
    <property type="match status" value="1"/>
</dbReference>
<evidence type="ECO:0000256" key="1">
    <source>
        <dbReference type="SAM" id="MobiDB-lite"/>
    </source>
</evidence>
<dbReference type="InterPro" id="IPR000467">
    <property type="entry name" value="G_patch_dom"/>
</dbReference>
<feature type="compositionally biased region" description="Basic and acidic residues" evidence="1">
    <location>
        <begin position="36"/>
        <end position="46"/>
    </location>
</feature>
<evidence type="ECO:0008006" key="6">
    <source>
        <dbReference type="Google" id="ProtNLM"/>
    </source>
</evidence>
<evidence type="ECO:0000313" key="4">
    <source>
        <dbReference type="EMBL" id="TFY79598.1"/>
    </source>
</evidence>
<sequence length="408" mass="45441">MQDLAIDERMKMEDEESEDEDGTEGDESGEDEEVEEIVRAEEKILVAEENGAEGDEEEEDDEDDDEDEDSSDEDVDITPKSGFQARLERLRARTKGRPIIDMLDDDEFDEDEDDVEPSFTWGDGKDELTAQVQEFLDENAEILKGRDHKETNRIFKAIYRGDFDFDINYADMSPSKRKKEKDKDIPIELRDQWNRDRAKKADHKRAREKARLETAADPLAKKKGGKKGRKAMMAAAALDPSVEISNRVVDMASMEQQIRRFLANIGGPNSMSLPPMEKYARKTVHELATAFNLKSQSKGKDNARYTTLSKTTRSGVGINEKKINKILKKAGVVVSSASGGRQGQPPKHKPREGEIVGKAAPKIGESNVGFKMLAAMGWLEGSRIGTAGGIDVPLTAVIKNTKLGLGHK</sequence>
<comment type="caution">
    <text evidence="4">The sequence shown here is derived from an EMBL/GenBank/DDBJ whole genome shotgun (WGS) entry which is preliminary data.</text>
</comment>
<evidence type="ECO:0000259" key="3">
    <source>
        <dbReference type="PROSITE" id="PS51061"/>
    </source>
</evidence>
<feature type="domain" description="G-patch" evidence="2">
    <location>
        <begin position="365"/>
        <end position="408"/>
    </location>
</feature>
<feature type="region of interest" description="Disordered" evidence="1">
    <location>
        <begin position="335"/>
        <end position="355"/>
    </location>
</feature>
<feature type="compositionally biased region" description="Basic residues" evidence="1">
    <location>
        <begin position="197"/>
        <end position="208"/>
    </location>
</feature>
<proteinExistence type="predicted"/>
<dbReference type="InterPro" id="IPR001374">
    <property type="entry name" value="R3H_dom"/>
</dbReference>
<name>A0A4Z0A1L4_9AGAM</name>
<dbReference type="Pfam" id="PF01424">
    <property type="entry name" value="R3H"/>
    <property type="match status" value="1"/>
</dbReference>
<organism evidence="4 5">
    <name type="scientific">Hericium alpestre</name>
    <dbReference type="NCBI Taxonomy" id="135208"/>
    <lineage>
        <taxon>Eukaryota</taxon>
        <taxon>Fungi</taxon>
        <taxon>Dikarya</taxon>
        <taxon>Basidiomycota</taxon>
        <taxon>Agaricomycotina</taxon>
        <taxon>Agaricomycetes</taxon>
        <taxon>Russulales</taxon>
        <taxon>Hericiaceae</taxon>
        <taxon>Hericium</taxon>
    </lineage>
</organism>
<dbReference type="GO" id="GO:0003676">
    <property type="term" value="F:nucleic acid binding"/>
    <property type="evidence" value="ECO:0007669"/>
    <property type="project" value="UniProtKB-UniRule"/>
</dbReference>
<feature type="compositionally biased region" description="Acidic residues" evidence="1">
    <location>
        <begin position="13"/>
        <end position="35"/>
    </location>
</feature>
<accession>A0A4Z0A1L4</accession>
<dbReference type="PANTHER" id="PTHR14195">
    <property type="entry name" value="G PATCH DOMAIN CONTAINING PROTEIN 2"/>
    <property type="match status" value="1"/>
</dbReference>
<dbReference type="SUPFAM" id="SSF82708">
    <property type="entry name" value="R3H domain"/>
    <property type="match status" value="1"/>
</dbReference>
<gene>
    <name evidence="4" type="ORF">EWM64_g4414</name>
</gene>
<dbReference type="PROSITE" id="PS50174">
    <property type="entry name" value="G_PATCH"/>
    <property type="match status" value="1"/>
</dbReference>
<dbReference type="InterPro" id="IPR036867">
    <property type="entry name" value="R3H_dom_sf"/>
</dbReference>
<dbReference type="SMART" id="SM00443">
    <property type="entry name" value="G_patch"/>
    <property type="match status" value="1"/>
</dbReference>
<feature type="region of interest" description="Disordered" evidence="1">
    <location>
        <begin position="192"/>
        <end position="216"/>
    </location>
</feature>
<feature type="region of interest" description="Disordered" evidence="1">
    <location>
        <begin position="102"/>
        <end position="123"/>
    </location>
</feature>
<dbReference type="EMBL" id="SFCI01000472">
    <property type="protein sequence ID" value="TFY79598.1"/>
    <property type="molecule type" value="Genomic_DNA"/>
</dbReference>
<keyword evidence="5" id="KW-1185">Reference proteome</keyword>
<feature type="region of interest" description="Disordered" evidence="1">
    <location>
        <begin position="1"/>
        <end position="84"/>
    </location>
</feature>
<feature type="domain" description="R3H" evidence="3">
    <location>
        <begin position="248"/>
        <end position="312"/>
    </location>
</feature>
<feature type="compositionally biased region" description="Acidic residues" evidence="1">
    <location>
        <begin position="50"/>
        <end position="76"/>
    </location>
</feature>
<protein>
    <recommendedName>
        <fullName evidence="6">Protein SQS1</fullName>
    </recommendedName>
</protein>
<dbReference type="OrthoDB" id="21470at2759"/>
<dbReference type="Gene3D" id="3.30.1370.50">
    <property type="entry name" value="R3H-like domain"/>
    <property type="match status" value="1"/>
</dbReference>
<dbReference type="Pfam" id="PF01585">
    <property type="entry name" value="G-patch"/>
    <property type="match status" value="1"/>
</dbReference>
<reference evidence="4 5" key="1">
    <citation type="submission" date="2019-02" db="EMBL/GenBank/DDBJ databases">
        <title>Genome sequencing of the rare red list fungi Hericium alpestre (H. flagellum).</title>
        <authorList>
            <person name="Buettner E."/>
            <person name="Kellner H."/>
        </authorList>
    </citation>
    <scope>NUCLEOTIDE SEQUENCE [LARGE SCALE GENOMIC DNA]</scope>
    <source>
        <strain evidence="4 5">DSM 108284</strain>
    </source>
</reference>
<dbReference type="InterPro" id="IPR051189">
    <property type="entry name" value="Splicing_assoc_domain"/>
</dbReference>
<feature type="compositionally biased region" description="Basic and acidic residues" evidence="1">
    <location>
        <begin position="1"/>
        <end position="12"/>
    </location>
</feature>
<dbReference type="AlphaFoldDB" id="A0A4Z0A1L4"/>
<dbReference type="STRING" id="135208.A0A4Z0A1L4"/>
<feature type="compositionally biased region" description="Acidic residues" evidence="1">
    <location>
        <begin position="102"/>
        <end position="116"/>
    </location>
</feature>
<evidence type="ECO:0000259" key="2">
    <source>
        <dbReference type="PROSITE" id="PS50174"/>
    </source>
</evidence>
<dbReference type="Proteomes" id="UP000298061">
    <property type="component" value="Unassembled WGS sequence"/>
</dbReference>